<dbReference type="Gene3D" id="3.10.50.40">
    <property type="match status" value="2"/>
</dbReference>
<dbReference type="InterPro" id="IPR013105">
    <property type="entry name" value="TPR_2"/>
</dbReference>
<dbReference type="InterPro" id="IPR050754">
    <property type="entry name" value="FKBP4/5/8-like"/>
</dbReference>
<evidence type="ECO:0000256" key="2">
    <source>
        <dbReference type="ARBA" id="ARBA00004123"/>
    </source>
</evidence>
<dbReference type="InterPro" id="IPR019734">
    <property type="entry name" value="TPR_rpt"/>
</dbReference>
<dbReference type="GO" id="GO:0005874">
    <property type="term" value="C:microtubule"/>
    <property type="evidence" value="ECO:0007669"/>
    <property type="project" value="UniProtKB-KW"/>
</dbReference>
<dbReference type="InterPro" id="IPR011990">
    <property type="entry name" value="TPR-like_helical_dom_sf"/>
</dbReference>
<dbReference type="EMBL" id="SCEB01215530">
    <property type="protein sequence ID" value="RXM29113.1"/>
    <property type="molecule type" value="Genomic_DNA"/>
</dbReference>
<dbReference type="GO" id="GO:0005634">
    <property type="term" value="C:nucleus"/>
    <property type="evidence" value="ECO:0007669"/>
    <property type="project" value="UniProtKB-SubCell"/>
</dbReference>
<dbReference type="GO" id="GO:0005829">
    <property type="term" value="C:cytosol"/>
    <property type="evidence" value="ECO:0007669"/>
    <property type="project" value="UniProtKB-SubCell"/>
</dbReference>
<dbReference type="FunFam" id="3.10.50.40:FF:000013">
    <property type="entry name" value="Peptidylprolyl isomerase"/>
    <property type="match status" value="1"/>
</dbReference>
<dbReference type="Gene3D" id="1.25.40.10">
    <property type="entry name" value="Tetratricopeptide repeat domain"/>
    <property type="match status" value="1"/>
</dbReference>
<feature type="domain" description="PPIase FKBP-type" evidence="22">
    <location>
        <begin position="165"/>
        <end position="251"/>
    </location>
</feature>
<evidence type="ECO:0000256" key="20">
    <source>
        <dbReference type="PROSITE-ProRule" id="PRU00339"/>
    </source>
</evidence>
<dbReference type="Pfam" id="PF00254">
    <property type="entry name" value="FKBP_C"/>
    <property type="match status" value="2"/>
</dbReference>
<dbReference type="PANTHER" id="PTHR46512:SF9">
    <property type="entry name" value="PEPTIDYLPROLYL ISOMERASE"/>
    <property type="match status" value="1"/>
</dbReference>
<dbReference type="PROSITE" id="PS50059">
    <property type="entry name" value="FKBP_PPIASE"/>
    <property type="match status" value="2"/>
</dbReference>
<evidence type="ECO:0000256" key="1">
    <source>
        <dbReference type="ARBA" id="ARBA00000971"/>
    </source>
</evidence>
<comment type="caution">
    <text evidence="23">The sequence shown here is derived from an EMBL/GenBank/DDBJ whole genome shotgun (WGS) entry which is preliminary data.</text>
</comment>
<feature type="repeat" description="TPR" evidence="20">
    <location>
        <begin position="351"/>
        <end position="384"/>
    </location>
</feature>
<dbReference type="AlphaFoldDB" id="A0A444U1N3"/>
<dbReference type="SMART" id="SM00028">
    <property type="entry name" value="TPR"/>
    <property type="match status" value="3"/>
</dbReference>
<keyword evidence="24" id="KW-1185">Reference proteome</keyword>
<keyword evidence="6" id="KW-0488">Methylation</keyword>
<sequence length="450" mass="50600">MTAEEVKSEEEQQQAMPMEGEDLTPKKDGGLLKVIMKEGTGNETPMTGDKVSVHYVGTLLDGTKFDSSRDRDEHFTFDLGKGQVIKAWDLGVATMKIGEVCRLICKPEYAYGVAGNPPKIPPNSTLVFEVELFQFKGEDLSDKEDGGIIRRILTKGEGYTKPNEGATVEVSLEGEWEGKVFDRRELTFEVGDGEGLGIPRGIEKALQSMEKGEESIIKLSPSCGFDSTGSYQFNIPPGAELCYKVKLISFEKAKESWEMSTEEKLEQGPIVKEKGTQYFKEGKYKQAALQYKKIVSWLDHESGLSEQDEQKARALRLAAHLNLAMCFIKIQEHAQALENCSKALELDSCNEKALFRRSEALFALKEFEEARNGFQKVVQLYPDNKAAKTQITACQRFLREQYEKDKRLYANMFSKFAEHDTKKEAAEKGKDEKPENGQTEEGSMEIEQNP</sequence>
<evidence type="ECO:0000313" key="23">
    <source>
        <dbReference type="EMBL" id="RXM29113.1"/>
    </source>
</evidence>
<keyword evidence="12" id="KW-0007">Acetylation</keyword>
<evidence type="ECO:0000256" key="7">
    <source>
        <dbReference type="ARBA" id="ARBA00022490"/>
    </source>
</evidence>
<evidence type="ECO:0000256" key="17">
    <source>
        <dbReference type="ARBA" id="ARBA00023235"/>
    </source>
</evidence>
<accession>A0A444U1N3</accession>
<keyword evidence="16" id="KW-0206">Cytoskeleton</keyword>
<name>A0A444U1N3_ACIRT</name>
<feature type="compositionally biased region" description="Basic and acidic residues" evidence="21">
    <location>
        <begin position="1"/>
        <end position="10"/>
    </location>
</feature>
<keyword evidence="14" id="KW-0496">Mitochondrion</keyword>
<dbReference type="EC" id="5.2.1.8" evidence="19"/>
<evidence type="ECO:0000256" key="10">
    <source>
        <dbReference type="ARBA" id="ARBA00022737"/>
    </source>
</evidence>
<keyword evidence="15" id="KW-0143">Chaperone</keyword>
<dbReference type="InterPro" id="IPR046357">
    <property type="entry name" value="PPIase_dom_sf"/>
</dbReference>
<evidence type="ECO:0000256" key="4">
    <source>
        <dbReference type="ARBA" id="ARBA00004245"/>
    </source>
</evidence>
<gene>
    <name evidence="23" type="ORF">EOD39_9130</name>
</gene>
<comment type="subcellular location">
    <subcellularLocation>
        <location evidence="4">Cytoplasm</location>
        <location evidence="4">Cytoskeleton</location>
    </subcellularLocation>
    <subcellularLocation>
        <location evidence="5">Cytoplasm</location>
        <location evidence="5">Cytosol</location>
    </subcellularLocation>
    <subcellularLocation>
        <location evidence="3">Mitochondrion</location>
    </subcellularLocation>
    <subcellularLocation>
        <location evidence="2">Nucleus</location>
    </subcellularLocation>
</comment>
<keyword evidence="10" id="KW-0677">Repeat</keyword>
<feature type="region of interest" description="Disordered" evidence="21">
    <location>
        <begin position="420"/>
        <end position="450"/>
    </location>
</feature>
<dbReference type="GO" id="GO:0005739">
    <property type="term" value="C:mitochondrion"/>
    <property type="evidence" value="ECO:0007669"/>
    <property type="project" value="UniProtKB-SubCell"/>
</dbReference>
<keyword evidence="18" id="KW-0539">Nucleus</keyword>
<keyword evidence="13 19" id="KW-0697">Rotamase</keyword>
<evidence type="ECO:0000259" key="22">
    <source>
        <dbReference type="PROSITE" id="PS50059"/>
    </source>
</evidence>
<keyword evidence="7" id="KW-0963">Cytoplasm</keyword>
<feature type="compositionally biased region" description="Polar residues" evidence="21">
    <location>
        <begin position="436"/>
        <end position="450"/>
    </location>
</feature>
<keyword evidence="8" id="KW-0597">Phosphoprotein</keyword>
<evidence type="ECO:0000256" key="6">
    <source>
        <dbReference type="ARBA" id="ARBA00022481"/>
    </source>
</evidence>
<reference evidence="23 24" key="1">
    <citation type="submission" date="2019-01" db="EMBL/GenBank/DDBJ databases">
        <title>Draft Genome and Complete Hox-Cluster Characterization of the Sterlet Sturgeon (Acipenser ruthenus).</title>
        <authorList>
            <person name="Wei Q."/>
        </authorList>
    </citation>
    <scope>NUCLEOTIDE SEQUENCE [LARGE SCALE GENOMIC DNA]</scope>
    <source>
        <strain evidence="23">WHYD16114868_AA</strain>
        <tissue evidence="23">Blood</tissue>
    </source>
</reference>
<feature type="domain" description="PPIase FKBP-type" evidence="22">
    <location>
        <begin position="48"/>
        <end position="136"/>
    </location>
</feature>
<evidence type="ECO:0000256" key="8">
    <source>
        <dbReference type="ARBA" id="ARBA00022553"/>
    </source>
</evidence>
<dbReference type="PANTHER" id="PTHR46512">
    <property type="entry name" value="PEPTIDYLPROLYL ISOMERASE"/>
    <property type="match status" value="1"/>
</dbReference>
<dbReference type="PROSITE" id="PS50005">
    <property type="entry name" value="TPR"/>
    <property type="match status" value="2"/>
</dbReference>
<keyword evidence="11 20" id="KW-0802">TPR repeat</keyword>
<evidence type="ECO:0000256" key="21">
    <source>
        <dbReference type="SAM" id="MobiDB-lite"/>
    </source>
</evidence>
<proteinExistence type="predicted"/>
<evidence type="ECO:0000256" key="9">
    <source>
        <dbReference type="ARBA" id="ARBA00022701"/>
    </source>
</evidence>
<evidence type="ECO:0000256" key="18">
    <source>
        <dbReference type="ARBA" id="ARBA00023242"/>
    </source>
</evidence>
<evidence type="ECO:0000256" key="19">
    <source>
        <dbReference type="PROSITE-ProRule" id="PRU00277"/>
    </source>
</evidence>
<comment type="catalytic activity">
    <reaction evidence="1 19">
        <text>[protein]-peptidylproline (omega=180) = [protein]-peptidylproline (omega=0)</text>
        <dbReference type="Rhea" id="RHEA:16237"/>
        <dbReference type="Rhea" id="RHEA-COMP:10747"/>
        <dbReference type="Rhea" id="RHEA-COMP:10748"/>
        <dbReference type="ChEBI" id="CHEBI:83833"/>
        <dbReference type="ChEBI" id="CHEBI:83834"/>
        <dbReference type="EC" id="5.2.1.8"/>
    </reaction>
</comment>
<organism evidence="23 24">
    <name type="scientific">Acipenser ruthenus</name>
    <name type="common">Sterlet sturgeon</name>
    <dbReference type="NCBI Taxonomy" id="7906"/>
    <lineage>
        <taxon>Eukaryota</taxon>
        <taxon>Metazoa</taxon>
        <taxon>Chordata</taxon>
        <taxon>Craniata</taxon>
        <taxon>Vertebrata</taxon>
        <taxon>Euteleostomi</taxon>
        <taxon>Actinopterygii</taxon>
        <taxon>Chondrostei</taxon>
        <taxon>Acipenseriformes</taxon>
        <taxon>Acipenseridae</taxon>
        <taxon>Acipenser</taxon>
    </lineage>
</organism>
<dbReference type="FunFam" id="3.10.50.40:FF:000011">
    <property type="entry name" value="Peptidylprolyl isomerase"/>
    <property type="match status" value="1"/>
</dbReference>
<evidence type="ECO:0000256" key="5">
    <source>
        <dbReference type="ARBA" id="ARBA00004514"/>
    </source>
</evidence>
<dbReference type="SUPFAM" id="SSF48452">
    <property type="entry name" value="TPR-like"/>
    <property type="match status" value="1"/>
</dbReference>
<dbReference type="Proteomes" id="UP000289886">
    <property type="component" value="Unassembled WGS sequence"/>
</dbReference>
<dbReference type="FunFam" id="1.25.40.10:FF:000008">
    <property type="entry name" value="Peptidylprolyl isomerase"/>
    <property type="match status" value="1"/>
</dbReference>
<dbReference type="SUPFAM" id="SSF54534">
    <property type="entry name" value="FKBP-like"/>
    <property type="match status" value="2"/>
</dbReference>
<dbReference type="Pfam" id="PF07719">
    <property type="entry name" value="TPR_2"/>
    <property type="match status" value="1"/>
</dbReference>
<keyword evidence="17 19" id="KW-0413">Isomerase</keyword>
<evidence type="ECO:0000256" key="11">
    <source>
        <dbReference type="ARBA" id="ARBA00022803"/>
    </source>
</evidence>
<evidence type="ECO:0000256" key="16">
    <source>
        <dbReference type="ARBA" id="ARBA00023212"/>
    </source>
</evidence>
<evidence type="ECO:0000256" key="15">
    <source>
        <dbReference type="ARBA" id="ARBA00023186"/>
    </source>
</evidence>
<keyword evidence="9" id="KW-0493">Microtubule</keyword>
<feature type="compositionally biased region" description="Basic and acidic residues" evidence="21">
    <location>
        <begin position="420"/>
        <end position="435"/>
    </location>
</feature>
<feature type="region of interest" description="Disordered" evidence="21">
    <location>
        <begin position="1"/>
        <end position="28"/>
    </location>
</feature>
<evidence type="ECO:0000256" key="13">
    <source>
        <dbReference type="ARBA" id="ARBA00023110"/>
    </source>
</evidence>
<evidence type="ECO:0000256" key="3">
    <source>
        <dbReference type="ARBA" id="ARBA00004173"/>
    </source>
</evidence>
<dbReference type="InterPro" id="IPR001179">
    <property type="entry name" value="PPIase_FKBP_dom"/>
</dbReference>
<evidence type="ECO:0000256" key="14">
    <source>
        <dbReference type="ARBA" id="ARBA00023128"/>
    </source>
</evidence>
<dbReference type="GO" id="GO:0003755">
    <property type="term" value="F:peptidyl-prolyl cis-trans isomerase activity"/>
    <property type="evidence" value="ECO:0007669"/>
    <property type="project" value="UniProtKB-KW"/>
</dbReference>
<evidence type="ECO:0000313" key="24">
    <source>
        <dbReference type="Proteomes" id="UP000289886"/>
    </source>
</evidence>
<evidence type="ECO:0000256" key="12">
    <source>
        <dbReference type="ARBA" id="ARBA00022990"/>
    </source>
</evidence>
<feature type="repeat" description="TPR" evidence="20">
    <location>
        <begin position="317"/>
        <end position="350"/>
    </location>
</feature>
<protein>
    <recommendedName>
        <fullName evidence="19">peptidylprolyl isomerase</fullName>
        <ecNumber evidence="19">5.2.1.8</ecNumber>
    </recommendedName>
</protein>